<comment type="caution">
    <text evidence="3">The sequence shown here is derived from an EMBL/GenBank/DDBJ whole genome shotgun (WGS) entry which is preliminary data.</text>
</comment>
<feature type="transmembrane region" description="Helical" evidence="1">
    <location>
        <begin position="68"/>
        <end position="87"/>
    </location>
</feature>
<gene>
    <name evidence="3" type="ORF">ACFQEU_12370</name>
</gene>
<dbReference type="Proteomes" id="UP001596442">
    <property type="component" value="Unassembled WGS sequence"/>
</dbReference>
<evidence type="ECO:0000259" key="2">
    <source>
        <dbReference type="Pfam" id="PF26223"/>
    </source>
</evidence>
<keyword evidence="1" id="KW-0812">Transmembrane</keyword>
<keyword evidence="1" id="KW-1133">Transmembrane helix</keyword>
<evidence type="ECO:0000313" key="3">
    <source>
        <dbReference type="EMBL" id="MFC6754250.1"/>
    </source>
</evidence>
<organism evidence="3 4">
    <name type="scientific">Halorubrum tibetense</name>
    <dbReference type="NCBI Taxonomy" id="175631"/>
    <lineage>
        <taxon>Archaea</taxon>
        <taxon>Methanobacteriati</taxon>
        <taxon>Methanobacteriota</taxon>
        <taxon>Stenosarchaea group</taxon>
        <taxon>Halobacteria</taxon>
        <taxon>Halobacteriales</taxon>
        <taxon>Haloferacaceae</taxon>
        <taxon>Halorubrum</taxon>
    </lineage>
</organism>
<feature type="domain" description="DUF8049" evidence="2">
    <location>
        <begin position="1"/>
        <end position="84"/>
    </location>
</feature>
<keyword evidence="4" id="KW-1185">Reference proteome</keyword>
<name>A0ABD5SC05_9EURY</name>
<sequence>MEIARAREDLLVAASAGVTTVVLAVASSVVATVTVGTIPALAPIAVYLAYLFSRKGGPYGAWDVPRNWALAAVGVGGIVLVLGAVGVA</sequence>
<evidence type="ECO:0000313" key="4">
    <source>
        <dbReference type="Proteomes" id="UP001596442"/>
    </source>
</evidence>
<dbReference type="InterPro" id="IPR058362">
    <property type="entry name" value="DUF8049"/>
</dbReference>
<proteinExistence type="predicted"/>
<reference evidence="3 4" key="1">
    <citation type="journal article" date="2019" name="Int. J. Syst. Evol. Microbiol.">
        <title>The Global Catalogue of Microorganisms (GCM) 10K type strain sequencing project: providing services to taxonomists for standard genome sequencing and annotation.</title>
        <authorList>
            <consortium name="The Broad Institute Genomics Platform"/>
            <consortium name="The Broad Institute Genome Sequencing Center for Infectious Disease"/>
            <person name="Wu L."/>
            <person name="Ma J."/>
        </authorList>
    </citation>
    <scope>NUCLEOTIDE SEQUENCE [LARGE SCALE GENOMIC DNA]</scope>
    <source>
        <strain evidence="3 4">CGMCC 1.3239</strain>
    </source>
</reference>
<dbReference type="Pfam" id="PF26223">
    <property type="entry name" value="DUF8049"/>
    <property type="match status" value="1"/>
</dbReference>
<evidence type="ECO:0000256" key="1">
    <source>
        <dbReference type="SAM" id="Phobius"/>
    </source>
</evidence>
<dbReference type="AlphaFoldDB" id="A0ABD5SC05"/>
<dbReference type="EMBL" id="JBHSWW010000223">
    <property type="protein sequence ID" value="MFC6754250.1"/>
    <property type="molecule type" value="Genomic_DNA"/>
</dbReference>
<keyword evidence="1" id="KW-0472">Membrane</keyword>
<accession>A0ABD5SC05</accession>
<dbReference type="RefSeq" id="WP_379782577.1">
    <property type="nucleotide sequence ID" value="NZ_JBHSWW010000223.1"/>
</dbReference>
<protein>
    <recommendedName>
        <fullName evidence="2">DUF8049 domain-containing protein</fullName>
    </recommendedName>
</protein>
<feature type="transmembrane region" description="Helical" evidence="1">
    <location>
        <begin position="21"/>
        <end position="48"/>
    </location>
</feature>